<sequence length="54" mass="6335">MGIFRWRSKGKRSKGKYLKEDKTGFGGSMMVERELKRYLWMLEMFGNGSKGNII</sequence>
<dbReference type="Proteomes" id="UP000026960">
    <property type="component" value="Chromosome 3"/>
</dbReference>
<evidence type="ECO:0000313" key="1">
    <source>
        <dbReference type="EnsemblPlants" id="OBART03G23820.1"/>
    </source>
</evidence>
<keyword evidence="2" id="KW-1185">Reference proteome</keyword>
<dbReference type="EnsemblPlants" id="OBART03G23820.1">
    <property type="protein sequence ID" value="OBART03G23820.1"/>
    <property type="gene ID" value="OBART03G23820"/>
</dbReference>
<dbReference type="AlphaFoldDB" id="A0A0D3FKM1"/>
<accession>A0A0D3FKM1</accession>
<dbReference type="Gramene" id="OBART03G23820.1">
    <property type="protein sequence ID" value="OBART03G23820.1"/>
    <property type="gene ID" value="OBART03G23820"/>
</dbReference>
<reference evidence="1" key="1">
    <citation type="journal article" date="2009" name="Rice">
        <title>De Novo Next Generation Sequencing of Plant Genomes.</title>
        <authorList>
            <person name="Rounsley S."/>
            <person name="Marri P.R."/>
            <person name="Yu Y."/>
            <person name="He R."/>
            <person name="Sisneros N."/>
            <person name="Goicoechea J.L."/>
            <person name="Lee S.J."/>
            <person name="Angelova A."/>
            <person name="Kudrna D."/>
            <person name="Luo M."/>
            <person name="Affourtit J."/>
            <person name="Desany B."/>
            <person name="Knight J."/>
            <person name="Niazi F."/>
            <person name="Egholm M."/>
            <person name="Wing R.A."/>
        </authorList>
    </citation>
    <scope>NUCLEOTIDE SEQUENCE [LARGE SCALE GENOMIC DNA]</scope>
    <source>
        <strain evidence="1">cv. IRGC 105608</strain>
    </source>
</reference>
<proteinExistence type="predicted"/>
<protein>
    <submittedName>
        <fullName evidence="1">Uncharacterized protein</fullName>
    </submittedName>
</protein>
<dbReference type="PaxDb" id="65489-OBART03G23820.1"/>
<organism evidence="1">
    <name type="scientific">Oryza barthii</name>
    <dbReference type="NCBI Taxonomy" id="65489"/>
    <lineage>
        <taxon>Eukaryota</taxon>
        <taxon>Viridiplantae</taxon>
        <taxon>Streptophyta</taxon>
        <taxon>Embryophyta</taxon>
        <taxon>Tracheophyta</taxon>
        <taxon>Spermatophyta</taxon>
        <taxon>Magnoliopsida</taxon>
        <taxon>Liliopsida</taxon>
        <taxon>Poales</taxon>
        <taxon>Poaceae</taxon>
        <taxon>BOP clade</taxon>
        <taxon>Oryzoideae</taxon>
        <taxon>Oryzeae</taxon>
        <taxon>Oryzinae</taxon>
        <taxon>Oryza</taxon>
    </lineage>
</organism>
<dbReference type="HOGENOM" id="CLU_204837_0_0_1"/>
<name>A0A0D3FKM1_9ORYZ</name>
<reference evidence="1" key="2">
    <citation type="submission" date="2015-03" db="UniProtKB">
        <authorList>
            <consortium name="EnsemblPlants"/>
        </authorList>
    </citation>
    <scope>IDENTIFICATION</scope>
</reference>
<evidence type="ECO:0000313" key="2">
    <source>
        <dbReference type="Proteomes" id="UP000026960"/>
    </source>
</evidence>